<keyword evidence="4" id="KW-0732">Signal</keyword>
<dbReference type="GO" id="GO:0046872">
    <property type="term" value="F:metal ion binding"/>
    <property type="evidence" value="ECO:0007669"/>
    <property type="project" value="UniProtKB-KW"/>
</dbReference>
<protein>
    <submittedName>
        <fullName evidence="10">Pregnancy-associated plasma protein-A</fullName>
    </submittedName>
</protein>
<keyword evidence="2" id="KW-0645">Protease</keyword>
<dbReference type="STRING" id="483216.BACEGG_00104"/>
<dbReference type="PANTHER" id="PTHR47466">
    <property type="match status" value="1"/>
</dbReference>
<keyword evidence="7" id="KW-0482">Metalloprotease</keyword>
<evidence type="ECO:0000256" key="3">
    <source>
        <dbReference type="ARBA" id="ARBA00022723"/>
    </source>
</evidence>
<dbReference type="EMBL" id="UFSX01000002">
    <property type="protein sequence ID" value="SUV42740.1"/>
    <property type="molecule type" value="Genomic_DNA"/>
</dbReference>
<evidence type="ECO:0000256" key="8">
    <source>
        <dbReference type="ARBA" id="ARBA00023157"/>
    </source>
</evidence>
<evidence type="ECO:0000256" key="5">
    <source>
        <dbReference type="ARBA" id="ARBA00022801"/>
    </source>
</evidence>
<name>A0A380Z8E0_9BACE</name>
<evidence type="ECO:0000313" key="11">
    <source>
        <dbReference type="Proteomes" id="UP000254424"/>
    </source>
</evidence>
<gene>
    <name evidence="10" type="ORF">NCTC11155_02114</name>
</gene>
<dbReference type="GO" id="GO:0006508">
    <property type="term" value="P:proteolysis"/>
    <property type="evidence" value="ECO:0007669"/>
    <property type="project" value="UniProtKB-KW"/>
</dbReference>
<keyword evidence="8" id="KW-1015">Disulfide bond</keyword>
<dbReference type="SUPFAM" id="SSF55486">
    <property type="entry name" value="Metalloproteases ('zincins'), catalytic domain"/>
    <property type="match status" value="2"/>
</dbReference>
<evidence type="ECO:0000256" key="2">
    <source>
        <dbReference type="ARBA" id="ARBA00022670"/>
    </source>
</evidence>
<reference evidence="10 11" key="1">
    <citation type="submission" date="2018-06" db="EMBL/GenBank/DDBJ databases">
        <authorList>
            <consortium name="Pathogen Informatics"/>
            <person name="Doyle S."/>
        </authorList>
    </citation>
    <scope>NUCLEOTIDE SEQUENCE [LARGE SCALE GENOMIC DNA]</scope>
    <source>
        <strain evidence="10 11">NCTC11155</strain>
    </source>
</reference>
<keyword evidence="6" id="KW-0862">Zinc</keyword>
<feature type="domain" description="Peptidase M43 pregnancy-associated plasma-A" evidence="9">
    <location>
        <begin position="250"/>
        <end position="410"/>
    </location>
</feature>
<keyword evidence="5" id="KW-0378">Hydrolase</keyword>
<accession>A0A380Z8E0</accession>
<dbReference type="PROSITE" id="PS51257">
    <property type="entry name" value="PROKAR_LIPOPROTEIN"/>
    <property type="match status" value="1"/>
</dbReference>
<dbReference type="Gene3D" id="3.40.390.10">
    <property type="entry name" value="Collagenase (Catalytic Domain)"/>
    <property type="match status" value="1"/>
</dbReference>
<evidence type="ECO:0000256" key="6">
    <source>
        <dbReference type="ARBA" id="ARBA00022833"/>
    </source>
</evidence>
<proteinExistence type="inferred from homology"/>
<evidence type="ECO:0000256" key="4">
    <source>
        <dbReference type="ARBA" id="ARBA00022729"/>
    </source>
</evidence>
<dbReference type="InterPro" id="IPR024079">
    <property type="entry name" value="MetalloPept_cat_dom_sf"/>
</dbReference>
<dbReference type="Pfam" id="PF05572">
    <property type="entry name" value="Peptidase_M43"/>
    <property type="match status" value="1"/>
</dbReference>
<comment type="similarity">
    <text evidence="1">Belongs to the peptidase M43B family.</text>
</comment>
<dbReference type="GeneID" id="93068878"/>
<keyword evidence="3" id="KW-0479">Metal-binding</keyword>
<sequence>MKYRNLLFIFLLSVFASCSKDPELGPDTPPSTFKVRIDNVIHETYFDSYPQGPSLFVPYLVMSGLPEGEKLLAFGGYYSPENPNPDGSDYTFIHDCADDELIQGWDWTQELIYSAGWIDLPIPGKTYYFKGVVRTNKAVYYSNTVTINTDGLPGYTPGPQDRVLPVVFHVMPRKDGTYPHPYFFDEMLACANRLYRNVWPLPGLADAGIRFVPATHTPDGTALSTPGIHYLDERYELDRDISYEELRQWVGDNLWEMTEVINVWVSPFINDDIVSEDTRTAGFTFLPYFAPEEMLQGCNTAVPGCFSGIFLNLEEVVGNGYCNSGIVVFAHEAGHYLGLDHVFEEDWCDDTPQYDRARYRTEQYIPGIDTYLRYPIDASAEPYTALNVMDYDIVIYSGITPQQAERVRYTLQHACLVPGGKPLPGNMKSCAGPAPKVMY</sequence>
<dbReference type="PANTHER" id="PTHR47466:SF1">
    <property type="entry name" value="METALLOPROTEASE MEP1 (AFU_ORTHOLOGUE AFUA_1G07730)-RELATED"/>
    <property type="match status" value="1"/>
</dbReference>
<evidence type="ECO:0000256" key="7">
    <source>
        <dbReference type="ARBA" id="ARBA00023049"/>
    </source>
</evidence>
<dbReference type="Proteomes" id="UP000254424">
    <property type="component" value="Unassembled WGS sequence"/>
</dbReference>
<dbReference type="RefSeq" id="WP_004288369.1">
    <property type="nucleotide sequence ID" value="NZ_CABKNQ010000020.1"/>
</dbReference>
<dbReference type="GO" id="GO:0008237">
    <property type="term" value="F:metallopeptidase activity"/>
    <property type="evidence" value="ECO:0007669"/>
    <property type="project" value="UniProtKB-KW"/>
</dbReference>
<evidence type="ECO:0000259" key="9">
    <source>
        <dbReference type="Pfam" id="PF05572"/>
    </source>
</evidence>
<dbReference type="InterPro" id="IPR008754">
    <property type="entry name" value="Peptidase_M43"/>
</dbReference>
<evidence type="ECO:0000313" key="10">
    <source>
        <dbReference type="EMBL" id="SUV42740.1"/>
    </source>
</evidence>
<organism evidence="10 11">
    <name type="scientific">Bacteroides eggerthii</name>
    <dbReference type="NCBI Taxonomy" id="28111"/>
    <lineage>
        <taxon>Bacteria</taxon>
        <taxon>Pseudomonadati</taxon>
        <taxon>Bacteroidota</taxon>
        <taxon>Bacteroidia</taxon>
        <taxon>Bacteroidales</taxon>
        <taxon>Bacteroidaceae</taxon>
        <taxon>Bacteroides</taxon>
    </lineage>
</organism>
<evidence type="ECO:0000256" key="1">
    <source>
        <dbReference type="ARBA" id="ARBA00008721"/>
    </source>
</evidence>
<dbReference type="AlphaFoldDB" id="A0A380Z8E0"/>
<dbReference type="OrthoDB" id="6278496at2"/>